<evidence type="ECO:0000313" key="2">
    <source>
        <dbReference type="EMBL" id="MBE1603659.1"/>
    </source>
</evidence>
<evidence type="ECO:0000256" key="1">
    <source>
        <dbReference type="SAM" id="MobiDB-lite"/>
    </source>
</evidence>
<dbReference type="AlphaFoldDB" id="A0A927MPF4"/>
<accession>A0A927MPF4</accession>
<feature type="region of interest" description="Disordered" evidence="1">
    <location>
        <begin position="164"/>
        <end position="248"/>
    </location>
</feature>
<organism evidence="2 3">
    <name type="scientific">Actinopolymorpha pittospori</name>
    <dbReference type="NCBI Taxonomy" id="648752"/>
    <lineage>
        <taxon>Bacteria</taxon>
        <taxon>Bacillati</taxon>
        <taxon>Actinomycetota</taxon>
        <taxon>Actinomycetes</taxon>
        <taxon>Propionibacteriales</taxon>
        <taxon>Actinopolymorphaceae</taxon>
        <taxon>Actinopolymorpha</taxon>
    </lineage>
</organism>
<dbReference type="GO" id="GO:0005975">
    <property type="term" value="P:carbohydrate metabolic process"/>
    <property type="evidence" value="ECO:0007669"/>
    <property type="project" value="InterPro"/>
</dbReference>
<protein>
    <submittedName>
        <fullName evidence="2">Uncharacterized protein</fullName>
    </submittedName>
</protein>
<reference evidence="2" key="1">
    <citation type="submission" date="2020-10" db="EMBL/GenBank/DDBJ databases">
        <title>Sequencing the genomes of 1000 actinobacteria strains.</title>
        <authorList>
            <person name="Klenk H.-P."/>
        </authorList>
    </citation>
    <scope>NUCLEOTIDE SEQUENCE</scope>
    <source>
        <strain evidence="2">DSM 45354</strain>
    </source>
</reference>
<dbReference type="Proteomes" id="UP000638648">
    <property type="component" value="Unassembled WGS sequence"/>
</dbReference>
<keyword evidence="3" id="KW-1185">Reference proteome</keyword>
<dbReference type="GO" id="GO:0030246">
    <property type="term" value="F:carbohydrate binding"/>
    <property type="evidence" value="ECO:0007669"/>
    <property type="project" value="InterPro"/>
</dbReference>
<dbReference type="SUPFAM" id="SSF74650">
    <property type="entry name" value="Galactose mutarotase-like"/>
    <property type="match status" value="1"/>
</dbReference>
<gene>
    <name evidence="2" type="ORF">HEB94_000507</name>
</gene>
<name>A0A927MPF4_9ACTN</name>
<dbReference type="EMBL" id="JADBEM010000001">
    <property type="protein sequence ID" value="MBE1603659.1"/>
    <property type="molecule type" value="Genomic_DNA"/>
</dbReference>
<comment type="caution">
    <text evidence="2">The sequence shown here is derived from an EMBL/GenBank/DDBJ whole genome shotgun (WGS) entry which is preliminary data.</text>
</comment>
<dbReference type="GO" id="GO:0003824">
    <property type="term" value="F:catalytic activity"/>
    <property type="evidence" value="ECO:0007669"/>
    <property type="project" value="InterPro"/>
</dbReference>
<dbReference type="InterPro" id="IPR011013">
    <property type="entry name" value="Gal_mutarotase_sf_dom"/>
</dbReference>
<proteinExistence type="predicted"/>
<feature type="compositionally biased region" description="Low complexity" evidence="1">
    <location>
        <begin position="201"/>
        <end position="242"/>
    </location>
</feature>
<dbReference type="RefSeq" id="WP_192748417.1">
    <property type="nucleotide sequence ID" value="NZ_BAABJL010000182.1"/>
</dbReference>
<sequence length="248" mass="26711">MTSRPSCSQTYASAFPAPSVAPWAESWSIRTCSQLGAVTGFEADGDTYTVTAGAAKLRVVFEDADLFRIWLAPNGQFTDPANADPEPSDPDAPDADIVVKRDYAGAGSKWRDQGDHYLIRTDKAALRVFKDPLRFALYDATNEHPIWAETEPLSWDDDETTQTLTRGATDVRPGDGRRRLLQPQRQPAVNVTPSPTPPRSPTGMSPAVSRSAGCSSTTATAAATPNCRRPATRSATRASNSACGPRRT</sequence>
<dbReference type="Gene3D" id="2.60.40.1760">
    <property type="entry name" value="glycosyl hydrolase (family 31)"/>
    <property type="match status" value="1"/>
</dbReference>
<evidence type="ECO:0000313" key="3">
    <source>
        <dbReference type="Proteomes" id="UP000638648"/>
    </source>
</evidence>